<evidence type="ECO:0000256" key="1">
    <source>
        <dbReference type="ARBA" id="ARBA00022801"/>
    </source>
</evidence>
<evidence type="ECO:0000313" key="3">
    <source>
        <dbReference type="EMBL" id="NKQ59188.1"/>
    </source>
</evidence>
<gene>
    <name evidence="3" type="ORF">HFP15_40750</name>
</gene>
<name>A0ABX1JHA6_9PSEU</name>
<dbReference type="SUPFAM" id="SSF53474">
    <property type="entry name" value="alpha/beta-Hydrolases"/>
    <property type="match status" value="1"/>
</dbReference>
<feature type="domain" description="Alpha/beta hydrolase fold-3" evidence="2">
    <location>
        <begin position="41"/>
        <end position="148"/>
    </location>
</feature>
<dbReference type="Proteomes" id="UP000715441">
    <property type="component" value="Unassembled WGS sequence"/>
</dbReference>
<evidence type="ECO:0000259" key="2">
    <source>
        <dbReference type="Pfam" id="PF07859"/>
    </source>
</evidence>
<dbReference type="EMBL" id="JAAXLS010000082">
    <property type="protein sequence ID" value="NKQ59188.1"/>
    <property type="molecule type" value="Genomic_DNA"/>
</dbReference>
<reference evidence="3 4" key="1">
    <citation type="submission" date="2020-04" db="EMBL/GenBank/DDBJ databases">
        <title>Novel species.</title>
        <authorList>
            <person name="Teo W.F.A."/>
            <person name="Lipun K."/>
            <person name="Srisuk N."/>
            <person name="Duangmal K."/>
        </authorList>
    </citation>
    <scope>NUCLEOTIDE SEQUENCE [LARGE SCALE GENOMIC DNA]</scope>
    <source>
        <strain evidence="3 4">K13G38</strain>
    </source>
</reference>
<dbReference type="PANTHER" id="PTHR48081:SF33">
    <property type="entry name" value="KYNURENINE FORMAMIDASE"/>
    <property type="match status" value="1"/>
</dbReference>
<dbReference type="Pfam" id="PF07859">
    <property type="entry name" value="Abhydrolase_3"/>
    <property type="match status" value="1"/>
</dbReference>
<dbReference type="RefSeq" id="WP_168523729.1">
    <property type="nucleotide sequence ID" value="NZ_JAAXLS010000082.1"/>
</dbReference>
<keyword evidence="4" id="KW-1185">Reference proteome</keyword>
<organism evidence="3 4">
    <name type="scientific">Amycolatopsis acididurans</name>
    <dbReference type="NCBI Taxonomy" id="2724524"/>
    <lineage>
        <taxon>Bacteria</taxon>
        <taxon>Bacillati</taxon>
        <taxon>Actinomycetota</taxon>
        <taxon>Actinomycetes</taxon>
        <taxon>Pseudonocardiales</taxon>
        <taxon>Pseudonocardiaceae</taxon>
        <taxon>Amycolatopsis</taxon>
    </lineage>
</organism>
<dbReference type="InterPro" id="IPR050300">
    <property type="entry name" value="GDXG_lipolytic_enzyme"/>
</dbReference>
<keyword evidence="1 3" id="KW-0378">Hydrolase</keyword>
<protein>
    <submittedName>
        <fullName evidence="3">Alpha/beta hydrolase</fullName>
    </submittedName>
</protein>
<dbReference type="InterPro" id="IPR013094">
    <property type="entry name" value="AB_hydrolase_3"/>
</dbReference>
<dbReference type="InterPro" id="IPR029058">
    <property type="entry name" value="AB_hydrolase_fold"/>
</dbReference>
<dbReference type="Gene3D" id="3.40.50.1820">
    <property type="entry name" value="alpha/beta hydrolase"/>
    <property type="match status" value="1"/>
</dbReference>
<dbReference type="GO" id="GO:0016787">
    <property type="term" value="F:hydrolase activity"/>
    <property type="evidence" value="ECO:0007669"/>
    <property type="project" value="UniProtKB-KW"/>
</dbReference>
<dbReference type="PANTHER" id="PTHR48081">
    <property type="entry name" value="AB HYDROLASE SUPERFAMILY PROTEIN C4A8.06C"/>
    <property type="match status" value="1"/>
</dbReference>
<comment type="caution">
    <text evidence="3">The sequence shown here is derived from an EMBL/GenBank/DDBJ whole genome shotgun (WGS) entry which is preliminary data.</text>
</comment>
<evidence type="ECO:0000313" key="4">
    <source>
        <dbReference type="Proteomes" id="UP000715441"/>
    </source>
</evidence>
<sequence length="242" mass="25168">MDRSILARQGPLPDRTVCYGDLSENVADAWLPAGETTKPLVVFLHGGFWRARYDRTHTRVLCAALRDAGWPVASLEYRRVAGKPDYYTEDIRSALSVVPGQMPGRGVVVAGHSAGGQLALWVASTCPPQGLAGTLALAPVADLAAADQARLGDGAVAEFLGARARDRPDLDPALLPSPDGPVVVIHGDADTAVPVSLSASYVDANPAAKLVVLPGVAHFELIDPGSATWPAVVAGLEALMPG</sequence>
<accession>A0ABX1JHA6</accession>
<proteinExistence type="predicted"/>